<evidence type="ECO:0000313" key="1">
    <source>
        <dbReference type="EMBL" id="KAL2610496.1"/>
    </source>
</evidence>
<dbReference type="Proteomes" id="UP001605036">
    <property type="component" value="Unassembled WGS sequence"/>
</dbReference>
<sequence length="112" mass="12602">MEFSLLLRMNLLDNPHLLSLELEGGKDRKSFLSERANGINCNGLTRHQDASELEQICLSDLELKAGQVEQAVDPLLDLLSCVRHTSGTWALEHQFGMEAKVLLQTAWKAERD</sequence>
<accession>A0ABD1XRG0</accession>
<keyword evidence="2" id="KW-1185">Reference proteome</keyword>
<reference evidence="1 2" key="1">
    <citation type="submission" date="2024-09" db="EMBL/GenBank/DDBJ databases">
        <title>Chromosome-scale assembly of Riccia fluitans.</title>
        <authorList>
            <person name="Paukszto L."/>
            <person name="Sawicki J."/>
            <person name="Karawczyk K."/>
            <person name="Piernik-Szablinska J."/>
            <person name="Szczecinska M."/>
            <person name="Mazdziarz M."/>
        </authorList>
    </citation>
    <scope>NUCLEOTIDE SEQUENCE [LARGE SCALE GENOMIC DNA]</scope>
    <source>
        <strain evidence="1">Rf_01</strain>
        <tissue evidence="1">Aerial parts of the thallus</tissue>
    </source>
</reference>
<proteinExistence type="predicted"/>
<gene>
    <name evidence="1" type="ORF">R1flu_029069</name>
</gene>
<name>A0ABD1XRG0_9MARC</name>
<dbReference type="AlphaFoldDB" id="A0ABD1XRG0"/>
<evidence type="ECO:0000313" key="2">
    <source>
        <dbReference type="Proteomes" id="UP001605036"/>
    </source>
</evidence>
<dbReference type="EMBL" id="JBHFFA010000008">
    <property type="protein sequence ID" value="KAL2610496.1"/>
    <property type="molecule type" value="Genomic_DNA"/>
</dbReference>
<comment type="caution">
    <text evidence="1">The sequence shown here is derived from an EMBL/GenBank/DDBJ whole genome shotgun (WGS) entry which is preliminary data.</text>
</comment>
<organism evidence="1 2">
    <name type="scientific">Riccia fluitans</name>
    <dbReference type="NCBI Taxonomy" id="41844"/>
    <lineage>
        <taxon>Eukaryota</taxon>
        <taxon>Viridiplantae</taxon>
        <taxon>Streptophyta</taxon>
        <taxon>Embryophyta</taxon>
        <taxon>Marchantiophyta</taxon>
        <taxon>Marchantiopsida</taxon>
        <taxon>Marchantiidae</taxon>
        <taxon>Marchantiales</taxon>
        <taxon>Ricciaceae</taxon>
        <taxon>Riccia</taxon>
    </lineage>
</organism>
<protein>
    <submittedName>
        <fullName evidence="1">Uncharacterized protein</fullName>
    </submittedName>
</protein>